<reference evidence="10 11" key="1">
    <citation type="submission" date="2019-02" db="EMBL/GenBank/DDBJ databases">
        <title>Deep-cultivation of Planctomycetes and their phenomic and genomic characterization uncovers novel biology.</title>
        <authorList>
            <person name="Wiegand S."/>
            <person name="Jogler M."/>
            <person name="Boedeker C."/>
            <person name="Pinto D."/>
            <person name="Vollmers J."/>
            <person name="Rivas-Marin E."/>
            <person name="Kohn T."/>
            <person name="Peeters S.H."/>
            <person name="Heuer A."/>
            <person name="Rast P."/>
            <person name="Oberbeckmann S."/>
            <person name="Bunk B."/>
            <person name="Jeske O."/>
            <person name="Meyerdierks A."/>
            <person name="Storesund J.E."/>
            <person name="Kallscheuer N."/>
            <person name="Luecker S."/>
            <person name="Lage O.M."/>
            <person name="Pohl T."/>
            <person name="Merkel B.J."/>
            <person name="Hornburger P."/>
            <person name="Mueller R.-W."/>
            <person name="Bruemmer F."/>
            <person name="Labrenz M."/>
            <person name="Spormann A.M."/>
            <person name="Op Den Camp H."/>
            <person name="Overmann J."/>
            <person name="Amann R."/>
            <person name="Jetten M.S.M."/>
            <person name="Mascher T."/>
            <person name="Medema M.H."/>
            <person name="Devos D.P."/>
            <person name="Kaster A.-K."/>
            <person name="Ovreas L."/>
            <person name="Rohde M."/>
            <person name="Galperin M.Y."/>
            <person name="Jogler C."/>
        </authorList>
    </citation>
    <scope>NUCLEOTIDE SEQUENCE [LARGE SCALE GENOMIC DNA]</scope>
    <source>
        <strain evidence="10 11">Q31b</strain>
    </source>
</reference>
<dbReference type="SUPFAM" id="SSF52172">
    <property type="entry name" value="CheY-like"/>
    <property type="match status" value="1"/>
</dbReference>
<evidence type="ECO:0000259" key="8">
    <source>
        <dbReference type="PROSITE" id="PS50110"/>
    </source>
</evidence>
<evidence type="ECO:0000256" key="3">
    <source>
        <dbReference type="ARBA" id="ARBA00023015"/>
    </source>
</evidence>
<evidence type="ECO:0000256" key="7">
    <source>
        <dbReference type="PROSITE-ProRule" id="PRU01091"/>
    </source>
</evidence>
<dbReference type="OrthoDB" id="272875at2"/>
<feature type="DNA-binding region" description="OmpR/PhoB-type" evidence="7">
    <location>
        <begin position="123"/>
        <end position="218"/>
    </location>
</feature>
<evidence type="ECO:0000313" key="10">
    <source>
        <dbReference type="EMBL" id="TWU45459.1"/>
    </source>
</evidence>
<evidence type="ECO:0000256" key="1">
    <source>
        <dbReference type="ARBA" id="ARBA00022553"/>
    </source>
</evidence>
<evidence type="ECO:0000256" key="2">
    <source>
        <dbReference type="ARBA" id="ARBA00023012"/>
    </source>
</evidence>
<feature type="domain" description="OmpR/PhoB-type" evidence="9">
    <location>
        <begin position="123"/>
        <end position="218"/>
    </location>
</feature>
<keyword evidence="5" id="KW-0804">Transcription</keyword>
<accession>A0A5C6EE14</accession>
<organism evidence="10 11">
    <name type="scientific">Novipirellula aureliae</name>
    <dbReference type="NCBI Taxonomy" id="2527966"/>
    <lineage>
        <taxon>Bacteria</taxon>
        <taxon>Pseudomonadati</taxon>
        <taxon>Planctomycetota</taxon>
        <taxon>Planctomycetia</taxon>
        <taxon>Pirellulales</taxon>
        <taxon>Pirellulaceae</taxon>
        <taxon>Novipirellula</taxon>
    </lineage>
</organism>
<dbReference type="FunFam" id="3.40.50.2300:FF:000001">
    <property type="entry name" value="DNA-binding response regulator PhoB"/>
    <property type="match status" value="1"/>
</dbReference>
<dbReference type="InterPro" id="IPR011006">
    <property type="entry name" value="CheY-like_superfamily"/>
</dbReference>
<evidence type="ECO:0000256" key="4">
    <source>
        <dbReference type="ARBA" id="ARBA00023125"/>
    </source>
</evidence>
<protein>
    <submittedName>
        <fullName evidence="10">Response regulator ArlR</fullName>
    </submittedName>
</protein>
<dbReference type="GO" id="GO:0000976">
    <property type="term" value="F:transcription cis-regulatory region binding"/>
    <property type="evidence" value="ECO:0007669"/>
    <property type="project" value="TreeGrafter"/>
</dbReference>
<dbReference type="GO" id="GO:0000156">
    <property type="term" value="F:phosphorelay response regulator activity"/>
    <property type="evidence" value="ECO:0007669"/>
    <property type="project" value="TreeGrafter"/>
</dbReference>
<dbReference type="Gene3D" id="6.10.250.690">
    <property type="match status" value="1"/>
</dbReference>
<keyword evidence="2" id="KW-0902">Two-component regulatory system</keyword>
<dbReference type="EMBL" id="SJPY01000001">
    <property type="protein sequence ID" value="TWU45459.1"/>
    <property type="molecule type" value="Genomic_DNA"/>
</dbReference>
<dbReference type="SMART" id="SM00862">
    <property type="entry name" value="Trans_reg_C"/>
    <property type="match status" value="1"/>
</dbReference>
<dbReference type="CDD" id="cd00383">
    <property type="entry name" value="trans_reg_C"/>
    <property type="match status" value="1"/>
</dbReference>
<dbReference type="Gene3D" id="3.40.50.2300">
    <property type="match status" value="1"/>
</dbReference>
<evidence type="ECO:0000256" key="5">
    <source>
        <dbReference type="ARBA" id="ARBA00023163"/>
    </source>
</evidence>
<keyword evidence="4 7" id="KW-0238">DNA-binding</keyword>
<dbReference type="InterPro" id="IPR001789">
    <property type="entry name" value="Sig_transdc_resp-reg_receiver"/>
</dbReference>
<keyword evidence="1 6" id="KW-0597">Phosphoprotein</keyword>
<dbReference type="GO" id="GO:0005829">
    <property type="term" value="C:cytosol"/>
    <property type="evidence" value="ECO:0007669"/>
    <property type="project" value="TreeGrafter"/>
</dbReference>
<dbReference type="PANTHER" id="PTHR48111">
    <property type="entry name" value="REGULATOR OF RPOS"/>
    <property type="match status" value="1"/>
</dbReference>
<evidence type="ECO:0000313" key="11">
    <source>
        <dbReference type="Proteomes" id="UP000315471"/>
    </source>
</evidence>
<dbReference type="SMART" id="SM00448">
    <property type="entry name" value="REC"/>
    <property type="match status" value="1"/>
</dbReference>
<evidence type="ECO:0000256" key="6">
    <source>
        <dbReference type="PROSITE-ProRule" id="PRU00169"/>
    </source>
</evidence>
<dbReference type="Pfam" id="PF00486">
    <property type="entry name" value="Trans_reg_C"/>
    <property type="match status" value="1"/>
</dbReference>
<dbReference type="AlphaFoldDB" id="A0A5C6EE14"/>
<dbReference type="Pfam" id="PF00072">
    <property type="entry name" value="Response_reg"/>
    <property type="match status" value="1"/>
</dbReference>
<dbReference type="PROSITE" id="PS50110">
    <property type="entry name" value="RESPONSE_REGULATORY"/>
    <property type="match status" value="1"/>
</dbReference>
<keyword evidence="3" id="KW-0805">Transcription regulation</keyword>
<comment type="caution">
    <text evidence="10">The sequence shown here is derived from an EMBL/GenBank/DDBJ whole genome shotgun (WGS) entry which is preliminary data.</text>
</comment>
<dbReference type="PROSITE" id="PS51755">
    <property type="entry name" value="OMPR_PHOB"/>
    <property type="match status" value="1"/>
</dbReference>
<gene>
    <name evidence="10" type="primary">arlR</name>
    <name evidence="10" type="ORF">Q31b_06310</name>
</gene>
<dbReference type="InterPro" id="IPR001867">
    <property type="entry name" value="OmpR/PhoB-type_DNA-bd"/>
</dbReference>
<proteinExistence type="predicted"/>
<dbReference type="InterPro" id="IPR036388">
    <property type="entry name" value="WH-like_DNA-bd_sf"/>
</dbReference>
<dbReference type="GO" id="GO:0006355">
    <property type="term" value="P:regulation of DNA-templated transcription"/>
    <property type="evidence" value="ECO:0007669"/>
    <property type="project" value="InterPro"/>
</dbReference>
<keyword evidence="11" id="KW-1185">Reference proteome</keyword>
<dbReference type="GO" id="GO:0032993">
    <property type="term" value="C:protein-DNA complex"/>
    <property type="evidence" value="ECO:0007669"/>
    <property type="project" value="TreeGrafter"/>
</dbReference>
<dbReference type="RefSeq" id="WP_146598153.1">
    <property type="nucleotide sequence ID" value="NZ_SJPY01000001.1"/>
</dbReference>
<feature type="domain" description="Response regulatory" evidence="8">
    <location>
        <begin position="2"/>
        <end position="115"/>
    </location>
</feature>
<dbReference type="InterPro" id="IPR039420">
    <property type="entry name" value="WalR-like"/>
</dbReference>
<dbReference type="Proteomes" id="UP000315471">
    <property type="component" value="Unassembled WGS sequence"/>
</dbReference>
<evidence type="ECO:0000259" key="9">
    <source>
        <dbReference type="PROSITE" id="PS51755"/>
    </source>
</evidence>
<name>A0A5C6EE14_9BACT</name>
<dbReference type="Gene3D" id="1.10.10.10">
    <property type="entry name" value="Winged helix-like DNA-binding domain superfamily/Winged helix DNA-binding domain"/>
    <property type="match status" value="1"/>
</dbReference>
<dbReference type="PANTHER" id="PTHR48111:SF22">
    <property type="entry name" value="REGULATOR OF RPOS"/>
    <property type="match status" value="1"/>
</dbReference>
<feature type="modified residue" description="4-aspartylphosphate" evidence="6">
    <location>
        <position position="51"/>
    </location>
</feature>
<sequence length="218" mass="24347">MRVLLVEDEEDLSAIICAALGERGIQVDASLDGQDGLLKAATVDYDAVILDLMLPVLDGYTVLKRLRATKKTPVLMLTARDSTDDKVTLLNEGADDYLTKPFMIDELAARIRAIVRRSTGEPSPLICIGNDLRIDTIDRRVTCGGQLVELTPTEYSILHLLATHADRIVTRQMIYDRIYGDRDSGSSNTIEVYLSNLRKKVGKERIETHRRNGYTLRA</sequence>